<dbReference type="GO" id="GO:0003676">
    <property type="term" value="F:nucleic acid binding"/>
    <property type="evidence" value="ECO:0007669"/>
    <property type="project" value="InterPro"/>
</dbReference>
<proteinExistence type="predicted"/>
<dbReference type="SUPFAM" id="SSF56672">
    <property type="entry name" value="DNA/RNA polymerases"/>
    <property type="match status" value="1"/>
</dbReference>
<dbReference type="EMBL" id="UZAU01000810">
    <property type="status" value="NOT_ANNOTATED_CDS"/>
    <property type="molecule type" value="Genomic_DNA"/>
</dbReference>
<dbReference type="InterPro" id="IPR052929">
    <property type="entry name" value="RNase_H-like_EbsB-rel"/>
</dbReference>
<evidence type="ECO:0008006" key="6">
    <source>
        <dbReference type="Google" id="ProtNLM"/>
    </source>
</evidence>
<dbReference type="CDD" id="cd01650">
    <property type="entry name" value="RT_nLTR_like"/>
    <property type="match status" value="1"/>
</dbReference>
<protein>
    <recommendedName>
        <fullName evidence="6">Reverse transcriptase</fullName>
    </recommendedName>
</protein>
<accession>A0A803QPV3</accession>
<reference evidence="4" key="1">
    <citation type="submission" date="2021-03" db="UniProtKB">
        <authorList>
            <consortium name="EnsemblPlants"/>
        </authorList>
    </citation>
    <scope>IDENTIFICATION</scope>
</reference>
<evidence type="ECO:0000313" key="4">
    <source>
        <dbReference type="EnsemblPlants" id="cds.evm.model.10.669"/>
    </source>
</evidence>
<sequence>MLGAKLGPNGEENGSGRRAGIGVECCVVDQNLEKRDRGEKRDVVAYAFRYLDQWKAAQISSDSSWPILMAADVSEQWTPPNGISVKINVDAAMFNDGRSFGLGMVARNSDGLLIAGRMKYTAVQVEVAVAEAIGIREVLSWLKENRWPQVYIETDSLCVVQAIHSSTDMISLFGSVIQDCKTLLASLNNVVVSFVKRSANVVAHKFARAARLYPDCTCSLETIPTELLSCLVADYFTQLFTVAADDHWALSHILSTIPTTITYDHNAYLLQDFSKDDVLMALKSMGGDKSLGLDGMFAMFYQHNWDIVGSLVIEVVLEVLNNGANPAAFNKTLITLIPKIKKPKTMKDFRPISLCNVVYKLVSKCIVVLLKNVLHHVISETQSAFLPHRLITDNVLVAFEMIHSLKHRRRGSKGYAALKLDMSKAFDRVEWSCVAIKRALDIYHRASGQLLNEDKSVMSFSPNTLEHVQHSLSNILDLLQRDFSCVDVPNILKIPLSFSTTTDLWIWNNTTSGEYTVQSGYHFACSLENQHRATSSTSEQSWWKAFWGLNLPSKVRIFAWRVIQHSIPVAAALFQRKIITSVACSLCSNAWESIGHAMFSCKHAKTVWRHSNFSYDYQAASRMKEGDFLMYLLNIHTKSDMEKIICTMWSIWSDRNNIIHNKSPQQPAAIYAKSLAYLNNFQQVTSTDSAPPINSHVAAHQQWRSPPCGQLKMNVDVAVDTSHNRTGFGAIVRDSNGLGVAAISKSIAGNIKSHEMEAKALCHGLQWARNLQLQISFVETDSVMVVNSITGLASKNLDFKD</sequence>
<evidence type="ECO:0000313" key="5">
    <source>
        <dbReference type="Proteomes" id="UP000596661"/>
    </source>
</evidence>
<dbReference type="InterPro" id="IPR002156">
    <property type="entry name" value="RNaseH_domain"/>
</dbReference>
<feature type="domain" description="RNase H type-1" evidence="2">
    <location>
        <begin position="88"/>
        <end position="210"/>
    </location>
</feature>
<dbReference type="InterPro" id="IPR036397">
    <property type="entry name" value="RNaseH_sf"/>
</dbReference>
<dbReference type="SUPFAM" id="SSF53098">
    <property type="entry name" value="Ribonuclease H-like"/>
    <property type="match status" value="2"/>
</dbReference>
<dbReference type="GO" id="GO:0004523">
    <property type="term" value="F:RNA-DNA hybrid ribonuclease activity"/>
    <property type="evidence" value="ECO:0007669"/>
    <property type="project" value="InterPro"/>
</dbReference>
<evidence type="ECO:0000259" key="1">
    <source>
        <dbReference type="Pfam" id="PF00078"/>
    </source>
</evidence>
<dbReference type="Pfam" id="PF13966">
    <property type="entry name" value="zf-RVT"/>
    <property type="match status" value="1"/>
</dbReference>
<dbReference type="Proteomes" id="UP000596661">
    <property type="component" value="Unassembled WGS sequence"/>
</dbReference>
<organism evidence="4 5">
    <name type="scientific">Cannabis sativa</name>
    <name type="common">Hemp</name>
    <name type="synonym">Marijuana</name>
    <dbReference type="NCBI Taxonomy" id="3483"/>
    <lineage>
        <taxon>Eukaryota</taxon>
        <taxon>Viridiplantae</taxon>
        <taxon>Streptophyta</taxon>
        <taxon>Embryophyta</taxon>
        <taxon>Tracheophyta</taxon>
        <taxon>Spermatophyta</taxon>
        <taxon>Magnoliopsida</taxon>
        <taxon>eudicotyledons</taxon>
        <taxon>Gunneridae</taxon>
        <taxon>Pentapetalae</taxon>
        <taxon>rosids</taxon>
        <taxon>fabids</taxon>
        <taxon>Rosales</taxon>
        <taxon>Cannabaceae</taxon>
        <taxon>Cannabis</taxon>
    </lineage>
</organism>
<dbReference type="CDD" id="cd06222">
    <property type="entry name" value="RNase_H_like"/>
    <property type="match status" value="2"/>
</dbReference>
<dbReference type="Pfam" id="PF13456">
    <property type="entry name" value="RVT_3"/>
    <property type="match status" value="2"/>
</dbReference>
<name>A0A803QPV3_CANSA</name>
<dbReference type="PANTHER" id="PTHR47074">
    <property type="entry name" value="BNAC02G40300D PROTEIN"/>
    <property type="match status" value="1"/>
</dbReference>
<dbReference type="Gramene" id="evm.model.10.669">
    <property type="protein sequence ID" value="cds.evm.model.10.669"/>
    <property type="gene ID" value="evm.TU.10.669"/>
</dbReference>
<dbReference type="InterPro" id="IPR000477">
    <property type="entry name" value="RT_dom"/>
</dbReference>
<feature type="domain" description="Reverse transcriptase" evidence="1">
    <location>
        <begin position="340"/>
        <end position="432"/>
    </location>
</feature>
<dbReference type="InterPro" id="IPR026960">
    <property type="entry name" value="RVT-Znf"/>
</dbReference>
<dbReference type="InterPro" id="IPR012337">
    <property type="entry name" value="RNaseH-like_sf"/>
</dbReference>
<dbReference type="Pfam" id="PF00078">
    <property type="entry name" value="RVT_1"/>
    <property type="match status" value="1"/>
</dbReference>
<dbReference type="PANTHER" id="PTHR47074:SF11">
    <property type="entry name" value="REVERSE TRANSCRIPTASE-LIKE PROTEIN"/>
    <property type="match status" value="1"/>
</dbReference>
<dbReference type="AlphaFoldDB" id="A0A803QPV3"/>
<dbReference type="EnsemblPlants" id="evm.model.10.669">
    <property type="protein sequence ID" value="cds.evm.model.10.669"/>
    <property type="gene ID" value="evm.TU.10.669"/>
</dbReference>
<evidence type="ECO:0000259" key="2">
    <source>
        <dbReference type="Pfam" id="PF13456"/>
    </source>
</evidence>
<evidence type="ECO:0000259" key="3">
    <source>
        <dbReference type="Pfam" id="PF13966"/>
    </source>
</evidence>
<feature type="domain" description="Reverse transcriptase zinc-binding" evidence="3">
    <location>
        <begin position="536"/>
        <end position="608"/>
    </location>
</feature>
<feature type="domain" description="RNase H type-1" evidence="2">
    <location>
        <begin position="714"/>
        <end position="795"/>
    </location>
</feature>
<dbReference type="InterPro" id="IPR043502">
    <property type="entry name" value="DNA/RNA_pol_sf"/>
</dbReference>
<dbReference type="Gene3D" id="3.30.420.10">
    <property type="entry name" value="Ribonuclease H-like superfamily/Ribonuclease H"/>
    <property type="match status" value="2"/>
</dbReference>
<dbReference type="InterPro" id="IPR044730">
    <property type="entry name" value="RNase_H-like_dom_plant"/>
</dbReference>
<keyword evidence="5" id="KW-1185">Reference proteome</keyword>